<dbReference type="InterPro" id="IPR020904">
    <property type="entry name" value="Sc_DH/Rdtase_CS"/>
</dbReference>
<dbReference type="EC" id="1.1.1.381" evidence="5"/>
<evidence type="ECO:0000256" key="5">
    <source>
        <dbReference type="ARBA" id="ARBA00044059"/>
    </source>
</evidence>
<name>A0A4Y9ELP5_9SPHN</name>
<accession>A0A4Y9ELP5</accession>
<proteinExistence type="inferred from homology"/>
<evidence type="ECO:0000256" key="6">
    <source>
        <dbReference type="ARBA" id="ARBA00044065"/>
    </source>
</evidence>
<dbReference type="PANTHER" id="PTHR43086:SF3">
    <property type="entry name" value="NADP-DEPENDENT 3-HYDROXY ACID DEHYDROGENASE YDFG"/>
    <property type="match status" value="1"/>
</dbReference>
<evidence type="ECO:0000313" key="13">
    <source>
        <dbReference type="Proteomes" id="UP000297737"/>
    </source>
</evidence>
<dbReference type="EMBL" id="SIHO01000002">
    <property type="protein sequence ID" value="TFU02922.1"/>
    <property type="molecule type" value="Genomic_DNA"/>
</dbReference>
<comment type="catalytic activity">
    <reaction evidence="10">
        <text>3-hydroxypropanoate + NADP(+) = 3-oxopropanoate + NADPH + H(+)</text>
        <dbReference type="Rhea" id="RHEA:26438"/>
        <dbReference type="ChEBI" id="CHEBI:15378"/>
        <dbReference type="ChEBI" id="CHEBI:16510"/>
        <dbReference type="ChEBI" id="CHEBI:33190"/>
        <dbReference type="ChEBI" id="CHEBI:57783"/>
        <dbReference type="ChEBI" id="CHEBI:58349"/>
        <dbReference type="EC" id="1.1.1.298"/>
    </reaction>
</comment>
<evidence type="ECO:0000256" key="3">
    <source>
        <dbReference type="ARBA" id="ARBA00043812"/>
    </source>
</evidence>
<dbReference type="PROSITE" id="PS00061">
    <property type="entry name" value="ADH_SHORT"/>
    <property type="match status" value="1"/>
</dbReference>
<organism evidence="12 13">
    <name type="scientific">Glacieibacterium arshaanense</name>
    <dbReference type="NCBI Taxonomy" id="2511025"/>
    <lineage>
        <taxon>Bacteria</taxon>
        <taxon>Pseudomonadati</taxon>
        <taxon>Pseudomonadota</taxon>
        <taxon>Alphaproteobacteria</taxon>
        <taxon>Sphingomonadales</taxon>
        <taxon>Sphingosinicellaceae</taxon>
        <taxon>Glacieibacterium</taxon>
    </lineage>
</organism>
<dbReference type="Proteomes" id="UP000297737">
    <property type="component" value="Unassembled WGS sequence"/>
</dbReference>
<keyword evidence="13" id="KW-1185">Reference proteome</keyword>
<dbReference type="SUPFAM" id="SSF51735">
    <property type="entry name" value="NAD(P)-binding Rossmann-fold domains"/>
    <property type="match status" value="1"/>
</dbReference>
<dbReference type="PRINTS" id="PR00081">
    <property type="entry name" value="GDHRDH"/>
</dbReference>
<comment type="catalytic activity">
    <reaction evidence="3">
        <text>L-allo-threonine + NADP(+) = aminoacetone + CO2 + NADPH</text>
        <dbReference type="Rhea" id="RHEA:43524"/>
        <dbReference type="ChEBI" id="CHEBI:16526"/>
        <dbReference type="ChEBI" id="CHEBI:57783"/>
        <dbReference type="ChEBI" id="CHEBI:58320"/>
        <dbReference type="ChEBI" id="CHEBI:58349"/>
        <dbReference type="ChEBI" id="CHEBI:58585"/>
        <dbReference type="EC" id="1.1.1.381"/>
    </reaction>
</comment>
<comment type="caution">
    <text evidence="12">The sequence shown here is derived from an EMBL/GenBank/DDBJ whole genome shotgun (WGS) entry which is preliminary data.</text>
</comment>
<evidence type="ECO:0000256" key="1">
    <source>
        <dbReference type="ARBA" id="ARBA00006484"/>
    </source>
</evidence>
<evidence type="ECO:0000256" key="4">
    <source>
        <dbReference type="ARBA" id="ARBA00044050"/>
    </source>
</evidence>
<dbReference type="Gene3D" id="3.40.50.720">
    <property type="entry name" value="NAD(P)-binding Rossmann-like Domain"/>
    <property type="match status" value="1"/>
</dbReference>
<dbReference type="GO" id="GO:0035527">
    <property type="term" value="F:3-hydroxypropionate dehydrogenase (NADP+) activity"/>
    <property type="evidence" value="ECO:0007669"/>
    <property type="project" value="UniProtKB-EC"/>
</dbReference>
<reference evidence="12 13" key="1">
    <citation type="submission" date="2019-02" db="EMBL/GenBank/DDBJ databases">
        <title>Polymorphobacter sp. isolated from the lake at the Tibet of China.</title>
        <authorList>
            <person name="Li A."/>
        </authorList>
    </citation>
    <scope>NUCLEOTIDE SEQUENCE [LARGE SCALE GENOMIC DNA]</scope>
    <source>
        <strain evidence="12 13">DJ1R-1</strain>
    </source>
</reference>
<evidence type="ECO:0000256" key="10">
    <source>
        <dbReference type="ARBA" id="ARBA00047274"/>
    </source>
</evidence>
<dbReference type="PANTHER" id="PTHR43086">
    <property type="entry name" value="VERY-LONG-CHAIN 3-OXOOACYL-COA REDUCTASE"/>
    <property type="match status" value="1"/>
</dbReference>
<keyword evidence="2" id="KW-0560">Oxidoreductase</keyword>
<dbReference type="Pfam" id="PF00106">
    <property type="entry name" value="adh_short"/>
    <property type="match status" value="1"/>
</dbReference>
<gene>
    <name evidence="12" type="ORF">EUV02_06850</name>
</gene>
<evidence type="ECO:0000256" key="8">
    <source>
        <dbReference type="ARBA" id="ARBA00044349"/>
    </source>
</evidence>
<dbReference type="CDD" id="cd05233">
    <property type="entry name" value="SDR_c"/>
    <property type="match status" value="1"/>
</dbReference>
<evidence type="ECO:0000256" key="2">
    <source>
        <dbReference type="ARBA" id="ARBA00023002"/>
    </source>
</evidence>
<dbReference type="EC" id="1.1.1.298" evidence="4"/>
<protein>
    <recommendedName>
        <fullName evidence="6">NADP-dependent 3-hydroxy acid dehydrogenase YdfG</fullName>
        <ecNumber evidence="4">1.1.1.298</ecNumber>
        <ecNumber evidence="5">1.1.1.381</ecNumber>
    </recommendedName>
    <alternativeName>
        <fullName evidence="8">L-allo-threonine dehydrogenase</fullName>
    </alternativeName>
    <alternativeName>
        <fullName evidence="7">Malonic semialdehyde reductase</fullName>
    </alternativeName>
</protein>
<dbReference type="OrthoDB" id="9810734at2"/>
<dbReference type="AlphaFoldDB" id="A0A4Y9ELP5"/>
<dbReference type="InterPro" id="IPR002347">
    <property type="entry name" value="SDR_fam"/>
</dbReference>
<dbReference type="PIRSF" id="PIRSF000126">
    <property type="entry name" value="11-beta-HSD1"/>
    <property type="match status" value="1"/>
</dbReference>
<evidence type="ECO:0000313" key="12">
    <source>
        <dbReference type="EMBL" id="TFU02922.1"/>
    </source>
</evidence>
<evidence type="ECO:0000256" key="9">
    <source>
        <dbReference type="ARBA" id="ARBA00045650"/>
    </source>
</evidence>
<evidence type="ECO:0000256" key="7">
    <source>
        <dbReference type="ARBA" id="ARBA00044271"/>
    </source>
</evidence>
<comment type="function">
    <text evidence="9">NADP-dependent dehydrogenase with broad substrate specificity acting on 3-hydroxy acids. Catalyzes the NADP-dependent oxidation of L-allo-threonine to L-2-amino-3-keto-butyrate, which is spontaneously decarboxylated into aminoacetone. Also acts on D-threonine, L-serine, D-serine, D-3-hydroxyisobutyrate, L-3-hydroxyisobutyrate, D-glycerate and L-glycerate. Able to catalyze the reduction of the malonic semialdehyde to 3-hydroxypropionic acid. YdfG is apparently supplementing RutE, the presumed malonic semialdehyde reductase involved in pyrimidine degradation since both are able to detoxify malonic semialdehyde.</text>
</comment>
<comment type="similarity">
    <text evidence="1 11">Belongs to the short-chain dehydrogenases/reductases (SDR) family.</text>
</comment>
<dbReference type="PRINTS" id="PR00080">
    <property type="entry name" value="SDRFAMILY"/>
</dbReference>
<sequence>MSSIIPGRAVVTGASSGIGAVYADRLATRGHALLIVARRGDRLDALAARLRAQYGADVTTLVADLETSAGLAEVEAAVGNGQLSILVNNAGAGGLGSLAAVSADALERTIKLNIVALTRLSHAALARFREQGAGTLVNIASVMALAPSPSGAVYSGSKAYVLNFTRSLAFEYADTAVRVQAVMPGPIRTEFFTSQGLSDSIFPDSSFISADQLVDAALAGLDAGETVTIPSLENLATWDTIETARKAFMAEIGSGAVASRYRVG</sequence>
<dbReference type="RefSeq" id="WP_135245514.1">
    <property type="nucleotide sequence ID" value="NZ_SIHO01000002.1"/>
</dbReference>
<dbReference type="InterPro" id="IPR036291">
    <property type="entry name" value="NAD(P)-bd_dom_sf"/>
</dbReference>
<evidence type="ECO:0000256" key="11">
    <source>
        <dbReference type="RuleBase" id="RU000363"/>
    </source>
</evidence>